<sequence length="34" mass="4154">MQACVKNMINTISLTWYNLEWVYSRWIVAYHFTA</sequence>
<reference evidence="1" key="1">
    <citation type="submission" date="2018-02" db="EMBL/GenBank/DDBJ databases">
        <title>Rhizophora mucronata_Transcriptome.</title>
        <authorList>
            <person name="Meera S.P."/>
            <person name="Sreeshan A."/>
            <person name="Augustine A."/>
        </authorList>
    </citation>
    <scope>NUCLEOTIDE SEQUENCE</scope>
    <source>
        <tissue evidence="1">Leaf</tissue>
    </source>
</reference>
<dbReference type="AlphaFoldDB" id="A0A2P2LUR0"/>
<name>A0A2P2LUR0_RHIMU</name>
<protein>
    <submittedName>
        <fullName evidence="1">Uncharacterized protein</fullName>
    </submittedName>
</protein>
<organism evidence="1">
    <name type="scientific">Rhizophora mucronata</name>
    <name type="common">Asiatic mangrove</name>
    <dbReference type="NCBI Taxonomy" id="61149"/>
    <lineage>
        <taxon>Eukaryota</taxon>
        <taxon>Viridiplantae</taxon>
        <taxon>Streptophyta</taxon>
        <taxon>Embryophyta</taxon>
        <taxon>Tracheophyta</taxon>
        <taxon>Spermatophyta</taxon>
        <taxon>Magnoliopsida</taxon>
        <taxon>eudicotyledons</taxon>
        <taxon>Gunneridae</taxon>
        <taxon>Pentapetalae</taxon>
        <taxon>rosids</taxon>
        <taxon>fabids</taxon>
        <taxon>Malpighiales</taxon>
        <taxon>Rhizophoraceae</taxon>
        <taxon>Rhizophora</taxon>
    </lineage>
</organism>
<proteinExistence type="predicted"/>
<accession>A0A2P2LUR0</accession>
<dbReference type="EMBL" id="GGEC01041224">
    <property type="protein sequence ID" value="MBX21708.1"/>
    <property type="molecule type" value="Transcribed_RNA"/>
</dbReference>
<evidence type="ECO:0000313" key="1">
    <source>
        <dbReference type="EMBL" id="MBX21708.1"/>
    </source>
</evidence>